<gene>
    <name evidence="2" type="ORF">NRE15_04620</name>
</gene>
<dbReference type="SMART" id="SM00530">
    <property type="entry name" value="HTH_XRE"/>
    <property type="match status" value="1"/>
</dbReference>
<proteinExistence type="predicted"/>
<dbReference type="InterPro" id="IPR011990">
    <property type="entry name" value="TPR-like_helical_dom_sf"/>
</dbReference>
<dbReference type="PROSITE" id="PS50943">
    <property type="entry name" value="HTH_CROC1"/>
    <property type="match status" value="1"/>
</dbReference>
<feature type="domain" description="HTH cro/C1-type" evidence="1">
    <location>
        <begin position="7"/>
        <end position="60"/>
    </location>
</feature>
<organism evidence="2 3">
    <name type="scientific">Fundicoccus culcitae</name>
    <dbReference type="NCBI Taxonomy" id="2969821"/>
    <lineage>
        <taxon>Bacteria</taxon>
        <taxon>Bacillati</taxon>
        <taxon>Bacillota</taxon>
        <taxon>Bacilli</taxon>
        <taxon>Lactobacillales</taxon>
        <taxon>Aerococcaceae</taxon>
        <taxon>Fundicoccus</taxon>
    </lineage>
</organism>
<evidence type="ECO:0000313" key="2">
    <source>
        <dbReference type="EMBL" id="UUX34934.1"/>
    </source>
</evidence>
<dbReference type="EMBL" id="CP102453">
    <property type="protein sequence ID" value="UUX34934.1"/>
    <property type="molecule type" value="Genomic_DNA"/>
</dbReference>
<dbReference type="PANTHER" id="PTHR37038">
    <property type="entry name" value="TRANSCRIPTIONAL REGULATOR-RELATED"/>
    <property type="match status" value="1"/>
</dbReference>
<dbReference type="Proteomes" id="UP001315967">
    <property type="component" value="Chromosome"/>
</dbReference>
<dbReference type="InterPro" id="IPR001387">
    <property type="entry name" value="Cro/C1-type_HTH"/>
</dbReference>
<evidence type="ECO:0000313" key="3">
    <source>
        <dbReference type="Proteomes" id="UP001315967"/>
    </source>
</evidence>
<dbReference type="InterPro" id="IPR010057">
    <property type="entry name" value="Transcription_activator_Rgg_C"/>
</dbReference>
<name>A0ABY5P8S9_9LACT</name>
<dbReference type="SUPFAM" id="SSF47413">
    <property type="entry name" value="lambda repressor-like DNA-binding domains"/>
    <property type="match status" value="1"/>
</dbReference>
<dbReference type="Pfam" id="PF21259">
    <property type="entry name" value="Rgg_C"/>
    <property type="match status" value="1"/>
</dbReference>
<evidence type="ECO:0000259" key="1">
    <source>
        <dbReference type="PROSITE" id="PS50943"/>
    </source>
</evidence>
<accession>A0ABY5P8S9</accession>
<sequence>MHYGRLLKRFRESKKITQAQLVDESITPQFLSKYENGKSDIKLSTFLILLDRLNVSIAEFNTELRGLEPSPQSKFLKELNQAKHSKNKIFLRDLIKQQKQLSSKSQNPRYQHNIILANQMVCYISNQPYDSEQAEVISNYLKSVEHWGIYELTLFGNSIFFFNTVQLNSFVSIILSKTNKYSAALRQKDEFAKIMLNMINFCLFNDEIETSESLFVKLESILKGKRYFYQENQLNYLYGIYYIQMNEVSKGKEYCDKAIEILIHFKDYDSANAKQEELDKLLESIGFYSNLSIT</sequence>
<dbReference type="Pfam" id="PF01381">
    <property type="entry name" value="HTH_3"/>
    <property type="match status" value="1"/>
</dbReference>
<dbReference type="InterPro" id="IPR010982">
    <property type="entry name" value="Lambda_DNA-bd_dom_sf"/>
</dbReference>
<dbReference type="CDD" id="cd00093">
    <property type="entry name" value="HTH_XRE"/>
    <property type="match status" value="1"/>
</dbReference>
<dbReference type="NCBIfam" id="TIGR01716">
    <property type="entry name" value="RGG_Cterm"/>
    <property type="match status" value="1"/>
</dbReference>
<keyword evidence="3" id="KW-1185">Reference proteome</keyword>
<reference evidence="2 3" key="1">
    <citation type="submission" date="2022-08" db="EMBL/GenBank/DDBJ databases">
        <title>Aerococcaceae sp. nov isolated from spoiled eye mask.</title>
        <authorList>
            <person name="Zhou G."/>
            <person name="Xie X.-B."/>
            <person name="Shi Q.-S."/>
            <person name="Wang Y.-S."/>
            <person name="Wen X."/>
            <person name="Peng H."/>
            <person name="Yang X.-J."/>
            <person name="Tao H.-B."/>
            <person name="Huang X.-M."/>
        </authorList>
    </citation>
    <scope>NUCLEOTIDE SEQUENCE [LARGE SCALE GENOMIC DNA]</scope>
    <source>
        <strain evidence="3">DM20194951</strain>
    </source>
</reference>
<dbReference type="Gene3D" id="1.25.40.10">
    <property type="entry name" value="Tetratricopeptide repeat domain"/>
    <property type="match status" value="1"/>
</dbReference>
<dbReference type="InterPro" id="IPR053163">
    <property type="entry name" value="HTH-type_regulator_Rgg"/>
</dbReference>
<protein>
    <submittedName>
        <fullName evidence="2">Helix-turn-helix domain-containing protein</fullName>
    </submittedName>
</protein>
<dbReference type="RefSeq" id="WP_313794427.1">
    <property type="nucleotide sequence ID" value="NZ_CP102453.1"/>
</dbReference>